<reference evidence="16 17" key="1">
    <citation type="submission" date="2020-01" db="EMBL/GenBank/DDBJ databases">
        <title>Genome sequencing of strain KACC 21507.</title>
        <authorList>
            <person name="Heo J."/>
            <person name="Kim S.-J."/>
            <person name="Kim J.-S."/>
            <person name="Hong S.-B."/>
            <person name="Kwon S.-W."/>
        </authorList>
    </citation>
    <scope>NUCLEOTIDE SEQUENCE [LARGE SCALE GENOMIC DNA]</scope>
    <source>
        <strain evidence="16 17">KACC 21507</strain>
    </source>
</reference>
<dbReference type="Pfam" id="PF03481">
    <property type="entry name" value="Sua5_C"/>
    <property type="match status" value="1"/>
</dbReference>
<dbReference type="InterPro" id="IPR017945">
    <property type="entry name" value="DHBP_synth_RibB-like_a/b_dom"/>
</dbReference>
<feature type="binding site" evidence="14">
    <location>
        <position position="31"/>
    </location>
    <ligand>
        <name>L-threonine</name>
        <dbReference type="ChEBI" id="CHEBI:57926"/>
    </ligand>
</feature>
<dbReference type="PANTHER" id="PTHR17490:SF16">
    <property type="entry name" value="THREONYLCARBAMOYL-AMP SYNTHASE"/>
    <property type="match status" value="1"/>
</dbReference>
<feature type="binding site" evidence="14">
    <location>
        <position position="58"/>
    </location>
    <ligand>
        <name>ATP</name>
        <dbReference type="ChEBI" id="CHEBI:30616"/>
    </ligand>
</feature>
<keyword evidence="9 13" id="KW-0547">Nucleotide-binding</keyword>
<dbReference type="AlphaFoldDB" id="A0A6P1NG02"/>
<dbReference type="Gene3D" id="3.90.870.10">
    <property type="entry name" value="DHBP synthase"/>
    <property type="match status" value="1"/>
</dbReference>
<dbReference type="Gene3D" id="3.40.50.11030">
    <property type="entry name" value="Threonylcarbamoyl-AMP synthase, C-terminal domain"/>
    <property type="match status" value="1"/>
</dbReference>
<dbReference type="GO" id="GO:0006450">
    <property type="term" value="P:regulation of translational fidelity"/>
    <property type="evidence" value="ECO:0007669"/>
    <property type="project" value="TreeGrafter"/>
</dbReference>
<accession>A0A6P1NG02</accession>
<evidence type="ECO:0000256" key="12">
    <source>
        <dbReference type="ARBA" id="ARBA00048366"/>
    </source>
</evidence>
<evidence type="ECO:0000259" key="15">
    <source>
        <dbReference type="PROSITE" id="PS51163"/>
    </source>
</evidence>
<keyword evidence="17" id="KW-1185">Reference proteome</keyword>
<evidence type="ECO:0000256" key="10">
    <source>
        <dbReference type="ARBA" id="ARBA00022840"/>
    </source>
</evidence>
<feature type="binding site" evidence="14">
    <location>
        <position position="63"/>
    </location>
    <ligand>
        <name>ATP</name>
        <dbReference type="ChEBI" id="CHEBI:30616"/>
    </ligand>
</feature>
<evidence type="ECO:0000256" key="1">
    <source>
        <dbReference type="ARBA" id="ARBA00004496"/>
    </source>
</evidence>
<dbReference type="Pfam" id="PF01300">
    <property type="entry name" value="Sua5_yciO_yrdC"/>
    <property type="match status" value="1"/>
</dbReference>
<feature type="binding site" evidence="14">
    <location>
        <position position="197"/>
    </location>
    <ligand>
        <name>ATP</name>
        <dbReference type="ChEBI" id="CHEBI:30616"/>
    </ligand>
</feature>
<dbReference type="GO" id="GO:0000049">
    <property type="term" value="F:tRNA binding"/>
    <property type="evidence" value="ECO:0007669"/>
    <property type="project" value="TreeGrafter"/>
</dbReference>
<feature type="binding site" evidence="14">
    <location>
        <position position="153"/>
    </location>
    <ligand>
        <name>ATP</name>
        <dbReference type="ChEBI" id="CHEBI:30616"/>
    </ligand>
</feature>
<evidence type="ECO:0000256" key="3">
    <source>
        <dbReference type="ARBA" id="ARBA00012584"/>
    </source>
</evidence>
<protein>
    <recommendedName>
        <fullName evidence="4 13">Threonylcarbamoyl-AMP synthase</fullName>
        <shortName evidence="13">TC-AMP synthase</shortName>
        <ecNumber evidence="3 13">2.7.7.87</ecNumber>
    </recommendedName>
    <alternativeName>
        <fullName evidence="11 13">L-threonylcarbamoyladenylate synthase</fullName>
    </alternativeName>
</protein>
<evidence type="ECO:0000256" key="4">
    <source>
        <dbReference type="ARBA" id="ARBA00015492"/>
    </source>
</evidence>
<feature type="binding site" evidence="14">
    <location>
        <position position="143"/>
    </location>
    <ligand>
        <name>L-threonine</name>
        <dbReference type="ChEBI" id="CHEBI:57926"/>
    </ligand>
</feature>
<evidence type="ECO:0000313" key="17">
    <source>
        <dbReference type="Proteomes" id="UP000463975"/>
    </source>
</evidence>
<dbReference type="GO" id="GO:0003725">
    <property type="term" value="F:double-stranded RNA binding"/>
    <property type="evidence" value="ECO:0007669"/>
    <property type="project" value="UniProtKB-UniRule"/>
</dbReference>
<evidence type="ECO:0000256" key="8">
    <source>
        <dbReference type="ARBA" id="ARBA00022695"/>
    </source>
</evidence>
<dbReference type="GO" id="GO:0005737">
    <property type="term" value="C:cytoplasm"/>
    <property type="evidence" value="ECO:0007669"/>
    <property type="project" value="UniProtKB-SubCell"/>
</dbReference>
<feature type="binding site" evidence="14">
    <location>
        <position position="183"/>
    </location>
    <ligand>
        <name>L-threonine</name>
        <dbReference type="ChEBI" id="CHEBI:57926"/>
    </ligand>
</feature>
<evidence type="ECO:0000256" key="14">
    <source>
        <dbReference type="PIRSR" id="PIRSR004930-1"/>
    </source>
</evidence>
<dbReference type="GO" id="GO:0061710">
    <property type="term" value="F:L-threonylcarbamoyladenylate synthase"/>
    <property type="evidence" value="ECO:0007669"/>
    <property type="project" value="UniProtKB-EC"/>
</dbReference>
<dbReference type="InterPro" id="IPR050156">
    <property type="entry name" value="TC-AMP_synthase_SUA5"/>
</dbReference>
<dbReference type="Proteomes" id="UP000463975">
    <property type="component" value="Chromosome"/>
</dbReference>
<feature type="binding site" evidence="14">
    <location>
        <position position="123"/>
    </location>
    <ligand>
        <name>L-threonine</name>
        <dbReference type="ChEBI" id="CHEBI:57926"/>
    </ligand>
</feature>
<keyword evidence="8 13" id="KW-0548">Nucleotidyltransferase</keyword>
<sequence length="330" mass="35394">MTEFLDVSFDGIRRAADIIRYGGIVAFGTETVYGLGGLSTSRQAVSRIYAAKGRPSFNPLISHFASAEQAFQEVDLTLTPLGEKARELASHFWPGPLTLILPKKENSLICDSVSAALPTIAIRVPRGRAVNELLRLVNAPVAAPSANRSGRISPSSALHVKEELDGKIDAILDTGSCIVGLESTVLDLTGETPTLLRPGGLSQEELEAICGPVRHAAPLSQDQKPLAPGQLTSHYAPTLPIRLNTDKANFDEAWLSFGPEIEENHPLKWNLSPKGDLAEAAARLYAGLRYLDNEGQKKGVKAIAVSQIPQEGLGCAIFDRLQRAAAPRPI</sequence>
<feature type="binding site" evidence="14">
    <location>
        <position position="54"/>
    </location>
    <ligand>
        <name>ATP</name>
        <dbReference type="ChEBI" id="CHEBI:30616"/>
    </ligand>
</feature>
<name>A0A6P1NG02_9PROT</name>
<keyword evidence="10 13" id="KW-0067">ATP-binding</keyword>
<feature type="domain" description="YrdC-like" evidence="15">
    <location>
        <begin position="9"/>
        <end position="201"/>
    </location>
</feature>
<comment type="similarity">
    <text evidence="2 13">Belongs to the SUA5 family.</text>
</comment>
<evidence type="ECO:0000256" key="2">
    <source>
        <dbReference type="ARBA" id="ARBA00007663"/>
    </source>
</evidence>
<feature type="binding site" evidence="14">
    <location>
        <position position="145"/>
    </location>
    <ligand>
        <name>ATP</name>
        <dbReference type="ChEBI" id="CHEBI:30616"/>
    </ligand>
</feature>
<feature type="binding site" evidence="14">
    <location>
        <position position="235"/>
    </location>
    <ligand>
        <name>ATP</name>
        <dbReference type="ChEBI" id="CHEBI:30616"/>
    </ligand>
</feature>
<dbReference type="EC" id="2.7.7.87" evidence="3 13"/>
<evidence type="ECO:0000256" key="13">
    <source>
        <dbReference type="PIRNR" id="PIRNR004930"/>
    </source>
</evidence>
<evidence type="ECO:0000256" key="9">
    <source>
        <dbReference type="ARBA" id="ARBA00022741"/>
    </source>
</evidence>
<evidence type="ECO:0000256" key="5">
    <source>
        <dbReference type="ARBA" id="ARBA00022490"/>
    </source>
</evidence>
<dbReference type="InterPro" id="IPR006070">
    <property type="entry name" value="Sua5-like_dom"/>
</dbReference>
<organism evidence="16 17">
    <name type="scientific">Aristophania vespae</name>
    <dbReference type="NCBI Taxonomy" id="2697033"/>
    <lineage>
        <taxon>Bacteria</taxon>
        <taxon>Pseudomonadati</taxon>
        <taxon>Pseudomonadota</taxon>
        <taxon>Alphaproteobacteria</taxon>
        <taxon>Acetobacterales</taxon>
        <taxon>Acetobacteraceae</taxon>
        <taxon>Aristophania</taxon>
    </lineage>
</organism>
<dbReference type="GO" id="GO:0008033">
    <property type="term" value="P:tRNA processing"/>
    <property type="evidence" value="ECO:0007669"/>
    <property type="project" value="UniProtKB-KW"/>
</dbReference>
<comment type="subcellular location">
    <subcellularLocation>
        <location evidence="1 13">Cytoplasm</location>
    </subcellularLocation>
</comment>
<dbReference type="PROSITE" id="PS51163">
    <property type="entry name" value="YRDC"/>
    <property type="match status" value="1"/>
</dbReference>
<dbReference type="InterPro" id="IPR010923">
    <property type="entry name" value="T(6)A37_SUA5"/>
</dbReference>
<dbReference type="InterPro" id="IPR005145">
    <property type="entry name" value="Sua5_C"/>
</dbReference>
<dbReference type="RefSeq" id="WP_160618912.1">
    <property type="nucleotide sequence ID" value="NZ_CP047652.1"/>
</dbReference>
<dbReference type="GO" id="GO:0005524">
    <property type="term" value="F:ATP binding"/>
    <property type="evidence" value="ECO:0007669"/>
    <property type="project" value="UniProtKB-UniRule"/>
</dbReference>
<keyword evidence="7 13" id="KW-0819">tRNA processing</keyword>
<feature type="binding site" evidence="14">
    <location>
        <position position="119"/>
    </location>
    <ligand>
        <name>ATP</name>
        <dbReference type="ChEBI" id="CHEBI:30616"/>
    </ligand>
</feature>
<proteinExistence type="inferred from homology"/>
<evidence type="ECO:0000256" key="6">
    <source>
        <dbReference type="ARBA" id="ARBA00022679"/>
    </source>
</evidence>
<evidence type="ECO:0000256" key="11">
    <source>
        <dbReference type="ARBA" id="ARBA00029774"/>
    </source>
</evidence>
<comment type="function">
    <text evidence="13">Required for the formation of a threonylcarbamoyl group on adenosine at position 37 (t(6)A37) in tRNAs that read codons beginning with adenine.</text>
</comment>
<evidence type="ECO:0000313" key="16">
    <source>
        <dbReference type="EMBL" id="QHI95837.1"/>
    </source>
</evidence>
<keyword evidence="5 13" id="KW-0963">Cytoplasm</keyword>
<dbReference type="PANTHER" id="PTHR17490">
    <property type="entry name" value="SUA5"/>
    <property type="match status" value="1"/>
</dbReference>
<dbReference type="KEGG" id="bomb:GT348_05885"/>
<evidence type="ECO:0000256" key="7">
    <source>
        <dbReference type="ARBA" id="ARBA00022694"/>
    </source>
</evidence>
<dbReference type="EMBL" id="CP047652">
    <property type="protein sequence ID" value="QHI95837.1"/>
    <property type="molecule type" value="Genomic_DNA"/>
</dbReference>
<gene>
    <name evidence="16" type="ORF">GT348_05885</name>
</gene>
<keyword evidence="6 13" id="KW-0808">Transferase</keyword>
<dbReference type="PIRSF" id="PIRSF004930">
    <property type="entry name" value="Tln_factor_SUA5"/>
    <property type="match status" value="1"/>
</dbReference>
<comment type="catalytic activity">
    <reaction evidence="12 13">
        <text>L-threonine + hydrogencarbonate + ATP = L-threonylcarbamoyladenylate + diphosphate + H2O</text>
        <dbReference type="Rhea" id="RHEA:36407"/>
        <dbReference type="ChEBI" id="CHEBI:15377"/>
        <dbReference type="ChEBI" id="CHEBI:17544"/>
        <dbReference type="ChEBI" id="CHEBI:30616"/>
        <dbReference type="ChEBI" id="CHEBI:33019"/>
        <dbReference type="ChEBI" id="CHEBI:57926"/>
        <dbReference type="ChEBI" id="CHEBI:73682"/>
        <dbReference type="EC" id="2.7.7.87"/>
    </reaction>
</comment>
<dbReference type="SUPFAM" id="SSF55821">
    <property type="entry name" value="YrdC/RibB"/>
    <property type="match status" value="1"/>
</dbReference>
<dbReference type="NCBIfam" id="TIGR00057">
    <property type="entry name" value="L-threonylcarbamoyladenylate synthase"/>
    <property type="match status" value="1"/>
</dbReference>
<dbReference type="InterPro" id="IPR038385">
    <property type="entry name" value="Sua5/YwlC_C"/>
</dbReference>